<dbReference type="Pfam" id="PF13581">
    <property type="entry name" value="HATPase_c_2"/>
    <property type="match status" value="1"/>
</dbReference>
<evidence type="ECO:0000313" key="4">
    <source>
        <dbReference type="Proteomes" id="UP001589887"/>
    </source>
</evidence>
<comment type="caution">
    <text evidence="3">The sequence shown here is derived from an EMBL/GenBank/DDBJ whole genome shotgun (WGS) entry which is preliminary data.</text>
</comment>
<dbReference type="EMBL" id="JBHMQV010000007">
    <property type="protein sequence ID" value="MFC0843496.1"/>
    <property type="molecule type" value="Genomic_DNA"/>
</dbReference>
<keyword evidence="3" id="KW-0547">Nucleotide-binding</keyword>
<keyword evidence="1" id="KW-0723">Serine/threonine-protein kinase</keyword>
<name>A0ABV6TE57_9ACTN</name>
<keyword evidence="4" id="KW-1185">Reference proteome</keyword>
<proteinExistence type="predicted"/>
<dbReference type="InterPro" id="IPR003594">
    <property type="entry name" value="HATPase_dom"/>
</dbReference>
<dbReference type="CDD" id="cd16936">
    <property type="entry name" value="HATPase_RsbW-like"/>
    <property type="match status" value="1"/>
</dbReference>
<organism evidence="3 4">
    <name type="scientific">Streptomyces noboritoensis</name>
    <dbReference type="NCBI Taxonomy" id="67337"/>
    <lineage>
        <taxon>Bacteria</taxon>
        <taxon>Bacillati</taxon>
        <taxon>Actinomycetota</taxon>
        <taxon>Actinomycetes</taxon>
        <taxon>Kitasatosporales</taxon>
        <taxon>Streptomycetaceae</taxon>
        <taxon>Streptomyces</taxon>
    </lineage>
</organism>
<evidence type="ECO:0000259" key="2">
    <source>
        <dbReference type="Pfam" id="PF13581"/>
    </source>
</evidence>
<dbReference type="PANTHER" id="PTHR35526">
    <property type="entry name" value="ANTI-SIGMA-F FACTOR RSBW-RELATED"/>
    <property type="match status" value="1"/>
</dbReference>
<evidence type="ECO:0000313" key="3">
    <source>
        <dbReference type="EMBL" id="MFC0843496.1"/>
    </source>
</evidence>
<gene>
    <name evidence="3" type="ORF">ACFH04_07075</name>
</gene>
<sequence length="173" mass="18500">MTSILHPASTVHAFPWATAPIGEGRPVERRDPEAEIWFARGGVEGLTPGDRQWPACCRSICLAALDSWGLDVLVDRVGLVVSELVTNALVHAGGGPVRMRIGRRPGVVRVEVTDGSLTVPRWDVQAGADEDCGRGLLLVGACGDDFGVAAESATRKTVWCEFVVTNLDPGWDQ</sequence>
<keyword evidence="3" id="KW-0067">ATP-binding</keyword>
<reference evidence="3 4" key="1">
    <citation type="submission" date="2024-09" db="EMBL/GenBank/DDBJ databases">
        <authorList>
            <person name="Sun Q."/>
            <person name="Mori K."/>
        </authorList>
    </citation>
    <scope>NUCLEOTIDE SEQUENCE [LARGE SCALE GENOMIC DNA]</scope>
    <source>
        <strain evidence="3 4">JCM 4557</strain>
    </source>
</reference>
<accession>A0ABV6TE57</accession>
<dbReference type="RefSeq" id="WP_190093069.1">
    <property type="nucleotide sequence ID" value="NZ_JBHMQV010000007.1"/>
</dbReference>
<evidence type="ECO:0000256" key="1">
    <source>
        <dbReference type="ARBA" id="ARBA00022527"/>
    </source>
</evidence>
<dbReference type="PANTHER" id="PTHR35526:SF3">
    <property type="entry name" value="ANTI-SIGMA-F FACTOR RSBW"/>
    <property type="match status" value="1"/>
</dbReference>
<dbReference type="InterPro" id="IPR036890">
    <property type="entry name" value="HATPase_C_sf"/>
</dbReference>
<dbReference type="GO" id="GO:0005524">
    <property type="term" value="F:ATP binding"/>
    <property type="evidence" value="ECO:0007669"/>
    <property type="project" value="UniProtKB-KW"/>
</dbReference>
<dbReference type="Gene3D" id="3.30.565.10">
    <property type="entry name" value="Histidine kinase-like ATPase, C-terminal domain"/>
    <property type="match status" value="1"/>
</dbReference>
<keyword evidence="1" id="KW-0808">Transferase</keyword>
<protein>
    <submittedName>
        <fullName evidence="3">ATP-binding protein</fullName>
    </submittedName>
</protein>
<dbReference type="Proteomes" id="UP001589887">
    <property type="component" value="Unassembled WGS sequence"/>
</dbReference>
<keyword evidence="1" id="KW-0418">Kinase</keyword>
<dbReference type="SUPFAM" id="SSF55874">
    <property type="entry name" value="ATPase domain of HSP90 chaperone/DNA topoisomerase II/histidine kinase"/>
    <property type="match status" value="1"/>
</dbReference>
<dbReference type="InterPro" id="IPR050267">
    <property type="entry name" value="Anti-sigma-factor_SerPK"/>
</dbReference>
<feature type="domain" description="Histidine kinase/HSP90-like ATPase" evidence="2">
    <location>
        <begin position="65"/>
        <end position="159"/>
    </location>
</feature>